<dbReference type="SUPFAM" id="SSF46785">
    <property type="entry name" value="Winged helix' DNA-binding domain"/>
    <property type="match status" value="1"/>
</dbReference>
<comment type="caution">
    <text evidence="7">The sequence shown here is derived from an EMBL/GenBank/DDBJ whole genome shotgun (WGS) entry which is preliminary data.</text>
</comment>
<sequence>MPAWPSDRPDRPARSTRASSTGAAGPPPASLLDAVRGDIVAGVLQPGTRITEASLAERYGVSRVPVREALRGLEAEGFVESTPNVGSRVAEIPVDEADDLFAVREALEIATARRAATRAKALFSVETPPDDWWRGRRALERILDDGDAAVAEGDLDRLVDLNERFHFGVAELSGSSTLATLLRQLSRKIEWLYALDTFSRGKRLWPDHRVILAAIDAGDADRAAERMGWHVRESRIGYLSRTVPAAVVDELRATPPVVTPRVPSAGAGAGATTVVPSEEAPA</sequence>
<reference evidence="6 8" key="1">
    <citation type="submission" date="2019-07" db="EMBL/GenBank/DDBJ databases">
        <title>Whole genome shotgun sequence of Frigoribacterium faeni NBRC 103066.</title>
        <authorList>
            <person name="Hosoyama A."/>
            <person name="Uohara A."/>
            <person name="Ohji S."/>
            <person name="Ichikawa N."/>
        </authorList>
    </citation>
    <scope>NUCLEOTIDE SEQUENCE [LARGE SCALE GENOMIC DNA]</scope>
    <source>
        <strain evidence="6 8">NBRC 103066</strain>
    </source>
</reference>
<dbReference type="InterPro" id="IPR000524">
    <property type="entry name" value="Tscrpt_reg_HTH_GntR"/>
</dbReference>
<evidence type="ECO:0000313" key="6">
    <source>
        <dbReference type="EMBL" id="GEK82778.1"/>
    </source>
</evidence>
<evidence type="ECO:0000256" key="1">
    <source>
        <dbReference type="ARBA" id="ARBA00023015"/>
    </source>
</evidence>
<evidence type="ECO:0000256" key="3">
    <source>
        <dbReference type="ARBA" id="ARBA00023163"/>
    </source>
</evidence>
<accession>A0A7W3JIJ2</accession>
<keyword evidence="8" id="KW-1185">Reference proteome</keyword>
<keyword evidence="3" id="KW-0804">Transcription</keyword>
<feature type="compositionally biased region" description="Low complexity" evidence="4">
    <location>
        <begin position="15"/>
        <end position="24"/>
    </location>
</feature>
<dbReference type="CDD" id="cd07377">
    <property type="entry name" value="WHTH_GntR"/>
    <property type="match status" value="1"/>
</dbReference>
<dbReference type="Gene3D" id="1.20.120.530">
    <property type="entry name" value="GntR ligand-binding domain-like"/>
    <property type="match status" value="1"/>
</dbReference>
<protein>
    <submittedName>
        <fullName evidence="6 7">Transcriptional regulator</fullName>
    </submittedName>
</protein>
<organism evidence="7 9">
    <name type="scientific">Frigoribacterium faeni</name>
    <dbReference type="NCBI Taxonomy" id="145483"/>
    <lineage>
        <taxon>Bacteria</taxon>
        <taxon>Bacillati</taxon>
        <taxon>Actinomycetota</taxon>
        <taxon>Actinomycetes</taxon>
        <taxon>Micrococcales</taxon>
        <taxon>Microbacteriaceae</taxon>
        <taxon>Frigoribacterium</taxon>
    </lineage>
</organism>
<evidence type="ECO:0000313" key="8">
    <source>
        <dbReference type="Proteomes" id="UP000321154"/>
    </source>
</evidence>
<dbReference type="GO" id="GO:0003700">
    <property type="term" value="F:DNA-binding transcription factor activity"/>
    <property type="evidence" value="ECO:0007669"/>
    <property type="project" value="InterPro"/>
</dbReference>
<dbReference type="SMART" id="SM00895">
    <property type="entry name" value="FCD"/>
    <property type="match status" value="1"/>
</dbReference>
<dbReference type="PANTHER" id="PTHR43537:SF24">
    <property type="entry name" value="GLUCONATE OPERON TRANSCRIPTIONAL REPRESSOR"/>
    <property type="match status" value="1"/>
</dbReference>
<evidence type="ECO:0000313" key="9">
    <source>
        <dbReference type="Proteomes" id="UP000522688"/>
    </source>
</evidence>
<dbReference type="EMBL" id="BJUV01000008">
    <property type="protein sequence ID" value="GEK82778.1"/>
    <property type="molecule type" value="Genomic_DNA"/>
</dbReference>
<dbReference type="InterPro" id="IPR008920">
    <property type="entry name" value="TF_FadR/GntR_C"/>
</dbReference>
<dbReference type="EMBL" id="JACGWW010000002">
    <property type="protein sequence ID" value="MBA8813504.1"/>
    <property type="molecule type" value="Genomic_DNA"/>
</dbReference>
<reference evidence="7 9" key="2">
    <citation type="submission" date="2020-07" db="EMBL/GenBank/DDBJ databases">
        <title>Sequencing the genomes of 1000 actinobacteria strains.</title>
        <authorList>
            <person name="Klenk H.-P."/>
        </authorList>
    </citation>
    <scope>NUCLEOTIDE SEQUENCE [LARGE SCALE GENOMIC DNA]</scope>
    <source>
        <strain evidence="7 9">DSM 10309</strain>
    </source>
</reference>
<evidence type="ECO:0000259" key="5">
    <source>
        <dbReference type="PROSITE" id="PS50949"/>
    </source>
</evidence>
<dbReference type="Pfam" id="PF07729">
    <property type="entry name" value="FCD"/>
    <property type="match status" value="1"/>
</dbReference>
<dbReference type="InterPro" id="IPR011711">
    <property type="entry name" value="GntR_C"/>
</dbReference>
<gene>
    <name evidence="7" type="ORF">FB463_001753</name>
    <name evidence="6" type="ORF">FFA01_10870</name>
</gene>
<dbReference type="GO" id="GO:0003677">
    <property type="term" value="F:DNA binding"/>
    <property type="evidence" value="ECO:0007669"/>
    <property type="project" value="UniProtKB-KW"/>
</dbReference>
<dbReference type="PROSITE" id="PS50949">
    <property type="entry name" value="HTH_GNTR"/>
    <property type="match status" value="1"/>
</dbReference>
<dbReference type="PANTHER" id="PTHR43537">
    <property type="entry name" value="TRANSCRIPTIONAL REGULATOR, GNTR FAMILY"/>
    <property type="match status" value="1"/>
</dbReference>
<dbReference type="InterPro" id="IPR036388">
    <property type="entry name" value="WH-like_DNA-bd_sf"/>
</dbReference>
<feature type="region of interest" description="Disordered" evidence="4">
    <location>
        <begin position="262"/>
        <end position="282"/>
    </location>
</feature>
<dbReference type="SMART" id="SM00345">
    <property type="entry name" value="HTH_GNTR"/>
    <property type="match status" value="1"/>
</dbReference>
<dbReference type="PRINTS" id="PR00035">
    <property type="entry name" value="HTHGNTR"/>
</dbReference>
<dbReference type="Proteomes" id="UP000522688">
    <property type="component" value="Unassembled WGS sequence"/>
</dbReference>
<dbReference type="Proteomes" id="UP000321154">
    <property type="component" value="Unassembled WGS sequence"/>
</dbReference>
<dbReference type="InterPro" id="IPR036390">
    <property type="entry name" value="WH_DNA-bd_sf"/>
</dbReference>
<evidence type="ECO:0000313" key="7">
    <source>
        <dbReference type="EMBL" id="MBA8813504.1"/>
    </source>
</evidence>
<evidence type="ECO:0000256" key="4">
    <source>
        <dbReference type="SAM" id="MobiDB-lite"/>
    </source>
</evidence>
<dbReference type="Pfam" id="PF00392">
    <property type="entry name" value="GntR"/>
    <property type="match status" value="1"/>
</dbReference>
<proteinExistence type="predicted"/>
<feature type="domain" description="HTH gntR-type" evidence="5">
    <location>
        <begin position="25"/>
        <end position="92"/>
    </location>
</feature>
<keyword evidence="2 7" id="KW-0238">DNA-binding</keyword>
<dbReference type="AlphaFoldDB" id="A0A7W3JIJ2"/>
<evidence type="ECO:0000256" key="2">
    <source>
        <dbReference type="ARBA" id="ARBA00023125"/>
    </source>
</evidence>
<dbReference type="Gene3D" id="1.10.10.10">
    <property type="entry name" value="Winged helix-like DNA-binding domain superfamily/Winged helix DNA-binding domain"/>
    <property type="match status" value="1"/>
</dbReference>
<name>A0A7W3JIJ2_9MICO</name>
<feature type="region of interest" description="Disordered" evidence="4">
    <location>
        <begin position="1"/>
        <end position="29"/>
    </location>
</feature>
<dbReference type="SUPFAM" id="SSF48008">
    <property type="entry name" value="GntR ligand-binding domain-like"/>
    <property type="match status" value="1"/>
</dbReference>
<dbReference type="RefSeq" id="WP_244289704.1">
    <property type="nucleotide sequence ID" value="NZ_BAAAHR010000001.1"/>
</dbReference>
<keyword evidence="1" id="KW-0805">Transcription regulation</keyword>